<evidence type="ECO:0000313" key="3">
    <source>
        <dbReference type="EMBL" id="KAB1885888.1"/>
    </source>
</evidence>
<feature type="compositionally biased region" description="Pro residues" evidence="1">
    <location>
        <begin position="52"/>
        <end position="61"/>
    </location>
</feature>
<feature type="compositionally biased region" description="Low complexity" evidence="1">
    <location>
        <begin position="36"/>
        <end position="51"/>
    </location>
</feature>
<dbReference type="Proteomes" id="UP000436027">
    <property type="component" value="Unassembled WGS sequence"/>
</dbReference>
<accession>A0AAD3X4B4</accession>
<feature type="transmembrane region" description="Helical" evidence="2">
    <location>
        <begin position="74"/>
        <end position="93"/>
    </location>
</feature>
<keyword evidence="2" id="KW-0472">Membrane</keyword>
<feature type="region of interest" description="Disordered" evidence="1">
    <location>
        <begin position="24"/>
        <end position="69"/>
    </location>
</feature>
<dbReference type="RefSeq" id="WP_151485570.1">
    <property type="nucleotide sequence ID" value="NZ_WAAQ01000001.1"/>
</dbReference>
<dbReference type="AlphaFoldDB" id="A0AAD3X4B4"/>
<feature type="non-terminal residue" evidence="3">
    <location>
        <position position="1"/>
    </location>
</feature>
<keyword evidence="2" id="KW-1133">Transmembrane helix</keyword>
<reference evidence="3 4" key="1">
    <citation type="submission" date="2019-09" db="EMBL/GenBank/DDBJ databases">
        <title>Whole genome sequencing of Microbacterium maritypicum.</title>
        <authorList>
            <person name="Lenchi N."/>
        </authorList>
    </citation>
    <scope>NUCLEOTIDE SEQUENCE [LARGE SCALE GENOMIC DNA]</scope>
    <source>
        <strain evidence="3 4">DSM 12512</strain>
    </source>
</reference>
<protein>
    <submittedName>
        <fullName evidence="3">LPXTG cell wall anchor domain-containing protein</fullName>
    </submittedName>
</protein>
<evidence type="ECO:0000256" key="1">
    <source>
        <dbReference type="SAM" id="MobiDB-lite"/>
    </source>
</evidence>
<comment type="caution">
    <text evidence="3">The sequence shown here is derived from an EMBL/GenBank/DDBJ whole genome shotgun (WGS) entry which is preliminary data.</text>
</comment>
<keyword evidence="2" id="KW-0812">Transmembrane</keyword>
<organism evidence="3 4">
    <name type="scientific">Microbacterium maritypicum</name>
    <name type="common">Microbacterium liquefaciens</name>
    <dbReference type="NCBI Taxonomy" id="33918"/>
    <lineage>
        <taxon>Bacteria</taxon>
        <taxon>Bacillati</taxon>
        <taxon>Actinomycetota</taxon>
        <taxon>Actinomycetes</taxon>
        <taxon>Micrococcales</taxon>
        <taxon>Microbacteriaceae</taxon>
        <taxon>Microbacterium</taxon>
    </lineage>
</organism>
<evidence type="ECO:0000313" key="4">
    <source>
        <dbReference type="Proteomes" id="UP000436027"/>
    </source>
</evidence>
<sequence>ESVTCTADAPYTVTEQDIIDGGVVNTATGNATTPEGVDPITPPTDTVVTPTGPVPAPPTTPPGGGLATTGADSLAPIPVALALVLLGTVIFLVTRRRRQSMESNSQ</sequence>
<evidence type="ECO:0000256" key="2">
    <source>
        <dbReference type="SAM" id="Phobius"/>
    </source>
</evidence>
<proteinExistence type="predicted"/>
<dbReference type="NCBIfam" id="TIGR01167">
    <property type="entry name" value="LPXTG_anchor"/>
    <property type="match status" value="1"/>
</dbReference>
<gene>
    <name evidence="3" type="ORF">F6W70_00005</name>
</gene>
<dbReference type="EMBL" id="WAAQ01000001">
    <property type="protein sequence ID" value="KAB1885888.1"/>
    <property type="molecule type" value="Genomic_DNA"/>
</dbReference>
<name>A0AAD3X4B4_MICMQ</name>